<dbReference type="AlphaFoldDB" id="A0A2G9U0X6"/>
<evidence type="ECO:0000313" key="2">
    <source>
        <dbReference type="Proteomes" id="UP000230423"/>
    </source>
</evidence>
<accession>A0A2G9U0X6</accession>
<dbReference type="EMBL" id="KZ350446">
    <property type="protein sequence ID" value="PIO63864.1"/>
    <property type="molecule type" value="Genomic_DNA"/>
</dbReference>
<dbReference type="OrthoDB" id="5871336at2759"/>
<proteinExistence type="predicted"/>
<name>A0A2G9U0X6_TELCI</name>
<gene>
    <name evidence="1" type="ORF">TELCIR_14524</name>
</gene>
<keyword evidence="2" id="KW-1185">Reference proteome</keyword>
<evidence type="ECO:0000313" key="1">
    <source>
        <dbReference type="EMBL" id="PIO63864.1"/>
    </source>
</evidence>
<protein>
    <submittedName>
        <fullName evidence="1">Uncharacterized protein</fullName>
    </submittedName>
</protein>
<organism evidence="1 2">
    <name type="scientific">Teladorsagia circumcincta</name>
    <name type="common">Brown stomach worm</name>
    <name type="synonym">Ostertagia circumcincta</name>
    <dbReference type="NCBI Taxonomy" id="45464"/>
    <lineage>
        <taxon>Eukaryota</taxon>
        <taxon>Metazoa</taxon>
        <taxon>Ecdysozoa</taxon>
        <taxon>Nematoda</taxon>
        <taxon>Chromadorea</taxon>
        <taxon>Rhabditida</taxon>
        <taxon>Rhabditina</taxon>
        <taxon>Rhabditomorpha</taxon>
        <taxon>Strongyloidea</taxon>
        <taxon>Trichostrongylidae</taxon>
        <taxon>Teladorsagia</taxon>
    </lineage>
</organism>
<reference evidence="1 2" key="1">
    <citation type="submission" date="2015-09" db="EMBL/GenBank/DDBJ databases">
        <title>Draft genome of the parasitic nematode Teladorsagia circumcincta isolate WARC Sus (inbred).</title>
        <authorList>
            <person name="Mitreva M."/>
        </authorList>
    </citation>
    <scope>NUCLEOTIDE SEQUENCE [LARGE SCALE GENOMIC DNA]</scope>
    <source>
        <strain evidence="1 2">S</strain>
    </source>
</reference>
<dbReference type="Proteomes" id="UP000230423">
    <property type="component" value="Unassembled WGS sequence"/>
</dbReference>
<sequence>MGDPECAWVLHGVECVPISANIYRREYLTQDKEKCNTQVIEKPTTTPQPLLQRKMECLCESPTQVPCTTEVFQREVVTSTAEFLTCKPAICLNIQLLPITTHTDFSEPLGLVSVLHRTRLRSVAEPHINKDKSSLAMCYEYYVSTR</sequence>